<feature type="compositionally biased region" description="Basic and acidic residues" evidence="3">
    <location>
        <begin position="1"/>
        <end position="11"/>
    </location>
</feature>
<feature type="domain" description="Zn(2)-C6 fungal-type" evidence="4">
    <location>
        <begin position="74"/>
        <end position="105"/>
    </location>
</feature>
<dbReference type="CDD" id="cd00067">
    <property type="entry name" value="GAL4"/>
    <property type="match status" value="1"/>
</dbReference>
<dbReference type="PANTHER" id="PTHR47783">
    <property type="entry name" value="ZN(II)2CYS6 TRANSCRIPTION FACTOR (EUROFUNG)-RELATED"/>
    <property type="match status" value="1"/>
</dbReference>
<evidence type="ECO:0000313" key="6">
    <source>
        <dbReference type="Proteomes" id="UP001182556"/>
    </source>
</evidence>
<proteinExistence type="predicted"/>
<dbReference type="GO" id="GO:0006351">
    <property type="term" value="P:DNA-templated transcription"/>
    <property type="evidence" value="ECO:0007669"/>
    <property type="project" value="InterPro"/>
</dbReference>
<organism evidence="5 6">
    <name type="scientific">Papiliotrema laurentii</name>
    <name type="common">Cryptococcus laurentii</name>
    <dbReference type="NCBI Taxonomy" id="5418"/>
    <lineage>
        <taxon>Eukaryota</taxon>
        <taxon>Fungi</taxon>
        <taxon>Dikarya</taxon>
        <taxon>Basidiomycota</taxon>
        <taxon>Agaricomycotina</taxon>
        <taxon>Tremellomycetes</taxon>
        <taxon>Tremellales</taxon>
        <taxon>Rhynchogastremaceae</taxon>
        <taxon>Papiliotrema</taxon>
    </lineage>
</organism>
<dbReference type="PROSITE" id="PS50048">
    <property type="entry name" value="ZN2_CY6_FUNGAL_2"/>
    <property type="match status" value="1"/>
</dbReference>
<dbReference type="Gene3D" id="4.10.240.10">
    <property type="entry name" value="Zn(2)-C6 fungal-type DNA-binding domain"/>
    <property type="match status" value="1"/>
</dbReference>
<evidence type="ECO:0000259" key="4">
    <source>
        <dbReference type="PROSITE" id="PS50048"/>
    </source>
</evidence>
<keyword evidence="6" id="KW-1185">Reference proteome</keyword>
<dbReference type="Proteomes" id="UP001182556">
    <property type="component" value="Unassembled WGS sequence"/>
</dbReference>
<evidence type="ECO:0000256" key="2">
    <source>
        <dbReference type="ARBA" id="ARBA00023242"/>
    </source>
</evidence>
<feature type="region of interest" description="Disordered" evidence="3">
    <location>
        <begin position="710"/>
        <end position="737"/>
    </location>
</feature>
<evidence type="ECO:0000256" key="1">
    <source>
        <dbReference type="ARBA" id="ARBA00022723"/>
    </source>
</evidence>
<dbReference type="CDD" id="cd12148">
    <property type="entry name" value="fungal_TF_MHR"/>
    <property type="match status" value="1"/>
</dbReference>
<evidence type="ECO:0000313" key="5">
    <source>
        <dbReference type="EMBL" id="KAK1921644.1"/>
    </source>
</evidence>
<dbReference type="SMART" id="SM00066">
    <property type="entry name" value="GAL4"/>
    <property type="match status" value="1"/>
</dbReference>
<dbReference type="GO" id="GO:0003677">
    <property type="term" value="F:DNA binding"/>
    <property type="evidence" value="ECO:0007669"/>
    <property type="project" value="InterPro"/>
</dbReference>
<gene>
    <name evidence="5" type="ORF">DB88DRAFT_74006</name>
</gene>
<dbReference type="GO" id="GO:0008270">
    <property type="term" value="F:zinc ion binding"/>
    <property type="evidence" value="ECO:0007669"/>
    <property type="project" value="InterPro"/>
</dbReference>
<dbReference type="Pfam" id="PF04082">
    <property type="entry name" value="Fungal_trans"/>
    <property type="match status" value="1"/>
</dbReference>
<dbReference type="PROSITE" id="PS00463">
    <property type="entry name" value="ZN2_CY6_FUNGAL_1"/>
    <property type="match status" value="1"/>
</dbReference>
<dbReference type="GO" id="GO:0000981">
    <property type="term" value="F:DNA-binding transcription factor activity, RNA polymerase II-specific"/>
    <property type="evidence" value="ECO:0007669"/>
    <property type="project" value="InterPro"/>
</dbReference>
<keyword evidence="1" id="KW-0479">Metal-binding</keyword>
<feature type="compositionally biased region" description="Low complexity" evidence="3">
    <location>
        <begin position="723"/>
        <end position="732"/>
    </location>
</feature>
<dbReference type="SMART" id="SM00906">
    <property type="entry name" value="Fungal_trans"/>
    <property type="match status" value="1"/>
</dbReference>
<comment type="caution">
    <text evidence="5">The sequence shown here is derived from an EMBL/GenBank/DDBJ whole genome shotgun (WGS) entry which is preliminary data.</text>
</comment>
<feature type="region of interest" description="Disordered" evidence="3">
    <location>
        <begin position="1"/>
        <end position="65"/>
    </location>
</feature>
<feature type="compositionally biased region" description="Polar residues" evidence="3">
    <location>
        <begin position="251"/>
        <end position="275"/>
    </location>
</feature>
<evidence type="ECO:0000256" key="3">
    <source>
        <dbReference type="SAM" id="MobiDB-lite"/>
    </source>
</evidence>
<dbReference type="EMBL" id="JAODAN010000010">
    <property type="protein sequence ID" value="KAK1921644.1"/>
    <property type="molecule type" value="Genomic_DNA"/>
</dbReference>
<protein>
    <recommendedName>
        <fullName evidence="4">Zn(2)-C6 fungal-type domain-containing protein</fullName>
    </recommendedName>
</protein>
<feature type="region of interest" description="Disordered" evidence="3">
    <location>
        <begin position="152"/>
        <end position="175"/>
    </location>
</feature>
<dbReference type="PANTHER" id="PTHR47783:SF1">
    <property type="entry name" value="ZN(II)2CYS6 TRANSCRIPTION FACTOR (EUROFUNG)"/>
    <property type="match status" value="1"/>
</dbReference>
<reference evidence="5" key="1">
    <citation type="submission" date="2023-02" db="EMBL/GenBank/DDBJ databases">
        <title>Identification and recombinant expression of a fungal hydrolase from Papiliotrema laurentii that hydrolyzes apple cutin and clears colloidal polyester polyurethane.</title>
        <authorList>
            <consortium name="DOE Joint Genome Institute"/>
            <person name="Roman V.A."/>
            <person name="Bojanowski C."/>
            <person name="Crable B.R."/>
            <person name="Wagner D.N."/>
            <person name="Hung C.S."/>
            <person name="Nadeau L.J."/>
            <person name="Schratz L."/>
            <person name="Haridas S."/>
            <person name="Pangilinan J."/>
            <person name="Lipzen A."/>
            <person name="Na H."/>
            <person name="Yan M."/>
            <person name="Ng V."/>
            <person name="Grigoriev I.V."/>
            <person name="Spatafora J.W."/>
            <person name="Barlow D."/>
            <person name="Biffinger J."/>
            <person name="Kelley-Loughnane N."/>
            <person name="Varaljay V.A."/>
            <person name="Crookes-Goodson W.J."/>
        </authorList>
    </citation>
    <scope>NUCLEOTIDE SEQUENCE</scope>
    <source>
        <strain evidence="5">5307AH</strain>
    </source>
</reference>
<dbReference type="AlphaFoldDB" id="A0AAD9FM84"/>
<keyword evidence="2" id="KW-0539">Nucleus</keyword>
<dbReference type="InterPro" id="IPR001138">
    <property type="entry name" value="Zn2Cys6_DnaBD"/>
</dbReference>
<feature type="region of interest" description="Disordered" evidence="3">
    <location>
        <begin position="251"/>
        <end position="282"/>
    </location>
</feature>
<dbReference type="InterPro" id="IPR036864">
    <property type="entry name" value="Zn2-C6_fun-type_DNA-bd_sf"/>
</dbReference>
<dbReference type="Pfam" id="PF00172">
    <property type="entry name" value="Zn_clus"/>
    <property type="match status" value="1"/>
</dbReference>
<dbReference type="SUPFAM" id="SSF57701">
    <property type="entry name" value="Zn2/Cys6 DNA-binding domain"/>
    <property type="match status" value="1"/>
</dbReference>
<dbReference type="InterPro" id="IPR007219">
    <property type="entry name" value="XnlR_reg_dom"/>
</dbReference>
<sequence length="840" mass="91246">MYRETRRERLHVPCPAIGNNAQAGPSRLAGQHPSAGQLPQAVTSHMPEADVSPLREDSEEPLAKRARIKRSSKACRSCRSRKRKCGGVAPEPCPNCITAGESCNWDVEDGRSSAVRRNKVKSVKEHGGVSAEQAGLFNHDSWGLENLDWLSALGGQEGGPPPEPSSSEAASIPNPFDFAAFPTPSARFLSPANPLANLTAPSAGTYQHAAGDTAREVPLHTSLPTGWPSDVDPFELIMAFSSRMPEVEQTSVQDGISPGSDTVTSTGKASGNGSASVARRDKEHGGKNYVKVTWWRPHGQTAIAPGLKRMTLKVRVNDETASERAMARSPADAGTGVPPIQIFNPGGRVPSVPIMKHLCALFSEFFGSQYPFLDLDGCIADLEAGNGSVFLLNCIAATAARFSTHPSIALPGLQPHEYGNVFFETAKEMLGSMLAVPLRDTIVALLLLCHVGFANDSEAEEWMFAGMAVRLAIDLGIDREVEEEGISAEDRRLNRLVFWSVVLLDFALAFGTGRQPTLRVAEITQTLPTDDDLPVAPGTPRHPFPYACRMMLSYGRLIELLNSRRVDVDGSIEREAQKCKIKAIKAYASLPSDMRWDVQNLQLHHQAGRAPIYLQLHLWMHTIIASGHLTGTDFDRRPPLRKKAMPDTKTGAITPNGVAWRSSARTIGDILVLSDIVCPRAYIGLPFCNQAFYVAGSCYVKELEQERDARLSAATDDSEEGTESSTSHAGSAEGDRDDKEKINDLFWSIQATVSTENIDKLRKGLVKQTTYWSGVAWVAEALEQRIRGIAVGEIDLASVTEKLSSIASIPDAGLLHRSGEGEQVTTETSQVFDLARWLCE</sequence>
<accession>A0AAD9FM84</accession>
<name>A0AAD9FM84_PAPLA</name>